<dbReference type="AlphaFoldDB" id="A0A537LLZ9"/>
<feature type="domain" description="DinB-like" evidence="1">
    <location>
        <begin position="58"/>
        <end position="184"/>
    </location>
</feature>
<evidence type="ECO:0000313" key="2">
    <source>
        <dbReference type="EMBL" id="TMJ04700.1"/>
    </source>
</evidence>
<dbReference type="Pfam" id="PF12867">
    <property type="entry name" value="DinB_2"/>
    <property type="match status" value="1"/>
</dbReference>
<evidence type="ECO:0000259" key="1">
    <source>
        <dbReference type="Pfam" id="PF12867"/>
    </source>
</evidence>
<evidence type="ECO:0000313" key="3">
    <source>
        <dbReference type="EMBL" id="TMJ09031.1"/>
    </source>
</evidence>
<organism evidence="3 4">
    <name type="scientific">Candidatus Segetimicrobium genomatis</name>
    <dbReference type="NCBI Taxonomy" id="2569760"/>
    <lineage>
        <taxon>Bacteria</taxon>
        <taxon>Bacillati</taxon>
        <taxon>Candidatus Sysuimicrobiota</taxon>
        <taxon>Candidatus Sysuimicrobiia</taxon>
        <taxon>Candidatus Sysuimicrobiales</taxon>
        <taxon>Candidatus Segetimicrobiaceae</taxon>
        <taxon>Candidatus Segetimicrobium</taxon>
    </lineage>
</organism>
<dbReference type="InterPro" id="IPR024775">
    <property type="entry name" value="DinB-like"/>
</dbReference>
<accession>A0A537LLZ9</accession>
<dbReference type="SUPFAM" id="SSF109854">
    <property type="entry name" value="DinB/YfiT-like putative metalloenzymes"/>
    <property type="match status" value="1"/>
</dbReference>
<evidence type="ECO:0000313" key="4">
    <source>
        <dbReference type="Proteomes" id="UP000315217"/>
    </source>
</evidence>
<dbReference type="EMBL" id="VBAJ01000260">
    <property type="protein sequence ID" value="TMJ04700.1"/>
    <property type="molecule type" value="Genomic_DNA"/>
</dbReference>
<sequence>MGSLPRLFEIRTSVRYIMVRSFTLRNRVMDDELPTAYQEVVSMDTMVHPLSQAVESLHEEIFKAVEPLGDAEINWVHPQLSNTIGILLRHVAGSERYWIGEVVGGRAMHRKRETEFTHEPLTKTPLVENLRRAHSQVQEVLRSLSASDLASLVDVQSQDGMRQHTKAWAILHSIQHTSYHLGQIQLFKKMATTAQTAGGRT</sequence>
<reference evidence="4 5" key="1">
    <citation type="journal article" date="2019" name="Nat. Microbiol.">
        <title>Mediterranean grassland soil C-N compound turnover is dependent on rainfall and depth, and is mediated by genomically divergent microorganisms.</title>
        <authorList>
            <person name="Diamond S."/>
            <person name="Andeer P.F."/>
            <person name="Li Z."/>
            <person name="Crits-Christoph A."/>
            <person name="Burstein D."/>
            <person name="Anantharaman K."/>
            <person name="Lane K.R."/>
            <person name="Thomas B.C."/>
            <person name="Pan C."/>
            <person name="Northen T.R."/>
            <person name="Banfield J.F."/>
        </authorList>
    </citation>
    <scope>NUCLEOTIDE SEQUENCE [LARGE SCALE GENOMIC DNA]</scope>
    <source>
        <strain evidence="3">NP_1</strain>
        <strain evidence="2">NP_2</strain>
    </source>
</reference>
<proteinExistence type="predicted"/>
<dbReference type="Gene3D" id="1.20.120.450">
    <property type="entry name" value="dinb family like domain"/>
    <property type="match status" value="1"/>
</dbReference>
<gene>
    <name evidence="3" type="ORF">E6G98_10780</name>
    <name evidence="2" type="ORF">E6G99_10165</name>
</gene>
<protein>
    <submittedName>
        <fullName evidence="3">DinB family protein</fullName>
    </submittedName>
</protein>
<dbReference type="EMBL" id="VBAI01000169">
    <property type="protein sequence ID" value="TMJ09031.1"/>
    <property type="molecule type" value="Genomic_DNA"/>
</dbReference>
<dbReference type="Proteomes" id="UP000315217">
    <property type="component" value="Unassembled WGS sequence"/>
</dbReference>
<evidence type="ECO:0000313" key="5">
    <source>
        <dbReference type="Proteomes" id="UP000318661"/>
    </source>
</evidence>
<comment type="caution">
    <text evidence="3">The sequence shown here is derived from an EMBL/GenBank/DDBJ whole genome shotgun (WGS) entry which is preliminary data.</text>
</comment>
<name>A0A537LLZ9_9BACT</name>
<dbReference type="InterPro" id="IPR034660">
    <property type="entry name" value="DinB/YfiT-like"/>
</dbReference>
<dbReference type="Proteomes" id="UP000318661">
    <property type="component" value="Unassembled WGS sequence"/>
</dbReference>